<dbReference type="Proteomes" id="UP000290057">
    <property type="component" value="Chromosome"/>
</dbReference>
<proteinExistence type="predicted"/>
<reference evidence="1 2" key="1">
    <citation type="submission" date="2019-01" db="EMBL/GenBank/DDBJ databases">
        <title>Complete genome sequence of Erythrobacter flavus KJ5.</title>
        <authorList>
            <person name="Kanesaki Y."/>
            <person name="Brotosudarmo T."/>
            <person name="Moriuchi R."/>
            <person name="Awai K."/>
        </authorList>
    </citation>
    <scope>NUCLEOTIDE SEQUENCE [LARGE SCALE GENOMIC DNA]</scope>
    <source>
        <strain evidence="1 2">KJ5</strain>
    </source>
</reference>
<accession>A0A3T1CJ52</accession>
<dbReference type="EMBL" id="AP019389">
    <property type="protein sequence ID" value="BBI21019.1"/>
    <property type="molecule type" value="Genomic_DNA"/>
</dbReference>
<keyword evidence="2" id="KW-1185">Reference proteome</keyword>
<protein>
    <recommendedName>
        <fullName evidence="3">Lipoprotein</fullName>
    </recommendedName>
</protein>
<evidence type="ECO:0000313" key="1">
    <source>
        <dbReference type="EMBL" id="BBI21019.1"/>
    </source>
</evidence>
<dbReference type="PROSITE" id="PS51257">
    <property type="entry name" value="PROKAR_LIPOPROTEIN"/>
    <property type="match status" value="1"/>
</dbReference>
<evidence type="ECO:0008006" key="3">
    <source>
        <dbReference type="Google" id="ProtNLM"/>
    </source>
</evidence>
<sequence>MPSCRARGSGEDMAIDRTLRTTPLLAALALCACEAAPDIASEGGTPVACALGGATDFASECRLVELGDGSGAVIRHPDGGFRKLVQADTPAGYAEFDGAQRATSRLEGDTIVLTIGADRYRWQEQTGD</sequence>
<gene>
    <name evidence="1" type="ORF">EKJ_18660</name>
</gene>
<evidence type="ECO:0000313" key="2">
    <source>
        <dbReference type="Proteomes" id="UP000290057"/>
    </source>
</evidence>
<organism evidence="1 2">
    <name type="scientific">Qipengyuania flava</name>
    <dbReference type="NCBI Taxonomy" id="192812"/>
    <lineage>
        <taxon>Bacteria</taxon>
        <taxon>Pseudomonadati</taxon>
        <taxon>Pseudomonadota</taxon>
        <taxon>Alphaproteobacteria</taxon>
        <taxon>Sphingomonadales</taxon>
        <taxon>Erythrobacteraceae</taxon>
        <taxon>Qipengyuania</taxon>
    </lineage>
</organism>
<name>A0A3T1CJ52_9SPHN</name>
<dbReference type="AlphaFoldDB" id="A0A3T1CJ52"/>